<gene>
    <name evidence="1" type="ORF">K3G42_019539</name>
</gene>
<evidence type="ECO:0000313" key="1">
    <source>
        <dbReference type="EMBL" id="KAH8001984.1"/>
    </source>
</evidence>
<name>A0ACB8F9X4_9SAUR</name>
<evidence type="ECO:0000313" key="2">
    <source>
        <dbReference type="Proteomes" id="UP000827872"/>
    </source>
</evidence>
<accession>A0ACB8F9X4</accession>
<comment type="caution">
    <text evidence="1">The sequence shown here is derived from an EMBL/GenBank/DDBJ whole genome shotgun (WGS) entry which is preliminary data.</text>
</comment>
<proteinExistence type="predicted"/>
<dbReference type="Proteomes" id="UP000827872">
    <property type="component" value="Linkage Group LG08"/>
</dbReference>
<sequence>MLPVDLFRSPPYAILISGLSKLVLTHVFYSWIRREGKRKTTMSSIEENFPRGGTQKTTQEGKATKHPRIDEDNLFKTQHEEPAPKRKKTRQDEPKPKRLEPEKKAVVKTNEKDFELLTAESLTDGVLVLGCVKECNEFELTISLPNGLSGNVQVTRICQAYSDMLSEQVATDKPVKDLSPLSEMFSPGMLVRCAVIGMEKNAEGHHGIQLSLIPEMSTRLLNAAALENRHGIEEDHGYLIDIGVHAAKAFLPREKAQSYFQAKEKGAELKIGQYLNCLIDEVKNNGNIIRISISQSEVAAAIATEVQNWTLLSLLPGLVVKARINEVTPLGISLRFLSSFPGIVGVMHMGSTKSRNYSPGQMGKSLHSLC</sequence>
<keyword evidence="2" id="KW-1185">Reference proteome</keyword>
<reference evidence="1" key="1">
    <citation type="submission" date="2021-08" db="EMBL/GenBank/DDBJ databases">
        <title>The first chromosome-level gecko genome reveals the dynamic sex chromosomes of Neotropical dwarf geckos (Sphaerodactylidae: Sphaerodactylus).</title>
        <authorList>
            <person name="Pinto B.J."/>
            <person name="Keating S.E."/>
            <person name="Gamble T."/>
        </authorList>
    </citation>
    <scope>NUCLEOTIDE SEQUENCE</scope>
    <source>
        <strain evidence="1">TG3544</strain>
    </source>
</reference>
<dbReference type="EMBL" id="CM037621">
    <property type="protein sequence ID" value="KAH8001984.1"/>
    <property type="molecule type" value="Genomic_DNA"/>
</dbReference>
<organism evidence="1 2">
    <name type="scientific">Sphaerodactylus townsendi</name>
    <dbReference type="NCBI Taxonomy" id="933632"/>
    <lineage>
        <taxon>Eukaryota</taxon>
        <taxon>Metazoa</taxon>
        <taxon>Chordata</taxon>
        <taxon>Craniata</taxon>
        <taxon>Vertebrata</taxon>
        <taxon>Euteleostomi</taxon>
        <taxon>Lepidosauria</taxon>
        <taxon>Squamata</taxon>
        <taxon>Bifurcata</taxon>
        <taxon>Gekkota</taxon>
        <taxon>Sphaerodactylidae</taxon>
        <taxon>Sphaerodactylus</taxon>
    </lineage>
</organism>
<protein>
    <submittedName>
        <fullName evidence="1">Uncharacterized protein</fullName>
    </submittedName>
</protein>